<keyword evidence="3 5" id="KW-0689">Ribosomal protein</keyword>
<dbReference type="Pfam" id="PF14693">
    <property type="entry name" value="Ribosomal_TL5_C"/>
    <property type="match status" value="1"/>
</dbReference>
<dbReference type="InterPro" id="IPR001021">
    <property type="entry name" value="Ribosomal_bL25_long"/>
</dbReference>
<feature type="region of interest" description="Disordered" evidence="6">
    <location>
        <begin position="181"/>
        <end position="205"/>
    </location>
</feature>
<organism evidence="9 10">
    <name type="scientific">Tessaracoccus antarcticus</name>
    <dbReference type="NCBI Taxonomy" id="2479848"/>
    <lineage>
        <taxon>Bacteria</taxon>
        <taxon>Bacillati</taxon>
        <taxon>Actinomycetota</taxon>
        <taxon>Actinomycetes</taxon>
        <taxon>Propionibacteriales</taxon>
        <taxon>Propionibacteriaceae</taxon>
        <taxon>Tessaracoccus</taxon>
    </lineage>
</organism>
<dbReference type="GO" id="GO:0008097">
    <property type="term" value="F:5S rRNA binding"/>
    <property type="evidence" value="ECO:0007669"/>
    <property type="project" value="InterPro"/>
</dbReference>
<dbReference type="GO" id="GO:0006412">
    <property type="term" value="P:translation"/>
    <property type="evidence" value="ECO:0007669"/>
    <property type="project" value="UniProtKB-UniRule"/>
</dbReference>
<comment type="caution">
    <text evidence="9">The sequence shown here is derived from an EMBL/GenBank/DDBJ whole genome shotgun (WGS) entry which is preliminary data.</text>
</comment>
<dbReference type="Pfam" id="PF01386">
    <property type="entry name" value="Ribosomal_L25p"/>
    <property type="match status" value="1"/>
</dbReference>
<evidence type="ECO:0000256" key="2">
    <source>
        <dbReference type="ARBA" id="ARBA00022884"/>
    </source>
</evidence>
<dbReference type="InterPro" id="IPR020056">
    <property type="entry name" value="Rbsml_bL25/Gln-tRNA_synth_N"/>
</dbReference>
<accession>A0A3M0GB41</accession>
<evidence type="ECO:0000256" key="5">
    <source>
        <dbReference type="HAMAP-Rule" id="MF_01334"/>
    </source>
</evidence>
<evidence type="ECO:0000256" key="3">
    <source>
        <dbReference type="ARBA" id="ARBA00022980"/>
    </source>
</evidence>
<comment type="similarity">
    <text evidence="5">Belongs to the bacterial ribosomal protein bL25 family. CTC subfamily.</text>
</comment>
<dbReference type="EMBL" id="REFW01000001">
    <property type="protein sequence ID" value="RMB62181.1"/>
    <property type="molecule type" value="Genomic_DNA"/>
</dbReference>
<dbReference type="PANTHER" id="PTHR33284">
    <property type="entry name" value="RIBOSOMAL PROTEIN L25/GLN-TRNA SYNTHETASE, ANTI-CODON-BINDING DOMAIN-CONTAINING PROTEIN"/>
    <property type="match status" value="1"/>
</dbReference>
<evidence type="ECO:0000313" key="10">
    <source>
        <dbReference type="Proteomes" id="UP000275256"/>
    </source>
</evidence>
<dbReference type="GO" id="GO:0003735">
    <property type="term" value="F:structural constituent of ribosome"/>
    <property type="evidence" value="ECO:0007669"/>
    <property type="project" value="InterPro"/>
</dbReference>
<evidence type="ECO:0000256" key="4">
    <source>
        <dbReference type="ARBA" id="ARBA00023274"/>
    </source>
</evidence>
<dbReference type="Proteomes" id="UP000275256">
    <property type="component" value="Unassembled WGS sequence"/>
</dbReference>
<evidence type="ECO:0000256" key="1">
    <source>
        <dbReference type="ARBA" id="ARBA00022730"/>
    </source>
</evidence>
<evidence type="ECO:0000313" key="9">
    <source>
        <dbReference type="EMBL" id="RMB62181.1"/>
    </source>
</evidence>
<proteinExistence type="inferred from homology"/>
<keyword evidence="1 5" id="KW-0699">rRNA-binding</keyword>
<gene>
    <name evidence="5" type="primary">rplY</name>
    <name evidence="5" type="synonym">ctc</name>
    <name evidence="9" type="ORF">EAX62_06345</name>
</gene>
<keyword evidence="10" id="KW-1185">Reference proteome</keyword>
<dbReference type="HAMAP" id="MF_01334">
    <property type="entry name" value="Ribosomal_bL25_CTC"/>
    <property type="match status" value="1"/>
</dbReference>
<dbReference type="InterPro" id="IPR029751">
    <property type="entry name" value="Ribosomal_L25_dom"/>
</dbReference>
<comment type="function">
    <text evidence="5">This is one of the proteins that binds to the 5S RNA in the ribosome where it forms part of the central protuberance.</text>
</comment>
<dbReference type="InterPro" id="IPR011035">
    <property type="entry name" value="Ribosomal_bL25/Gln-tRNA_synth"/>
</dbReference>
<name>A0A3M0GB41_9ACTN</name>
<dbReference type="NCBIfam" id="NF004131">
    <property type="entry name" value="PRK05618.2-1"/>
    <property type="match status" value="1"/>
</dbReference>
<feature type="domain" description="Large ribosomal subunit protein bL25 L25" evidence="7">
    <location>
        <begin position="6"/>
        <end position="92"/>
    </location>
</feature>
<comment type="subunit">
    <text evidence="5">Part of the 50S ribosomal subunit; part of the 5S rRNA/L5/L18/L25 subcomplex. Contacts the 5S rRNA. Binds to the 5S rRNA independently of L5 and L18.</text>
</comment>
<evidence type="ECO:0000259" key="8">
    <source>
        <dbReference type="Pfam" id="PF14693"/>
    </source>
</evidence>
<dbReference type="AlphaFoldDB" id="A0A3M0GB41"/>
<sequence>MAEFQITATTRTEFGKGASRRLRRAGEVPAVLYGHGTDPQHIALPGKETFLMLRHANVLMEITVEGQKERIMALPKQVQRDPITSFVDHIDLLIVKKGEKVSVEVPLTVVGEAERNSLVNIDLTSLLVLAPATNIPAEIEVSIEGLVIGDQILAGDVKLPEGVVYEHDPEAMVLNVAPQPVAEPAPSVADESTAVEGEQDSEDSE</sequence>
<keyword evidence="2 5" id="KW-0694">RNA-binding</keyword>
<dbReference type="OrthoDB" id="5242980at2"/>
<dbReference type="Gene3D" id="2.170.120.20">
    <property type="entry name" value="Ribosomal protein L25, beta domain"/>
    <property type="match status" value="1"/>
</dbReference>
<dbReference type="InterPro" id="IPR037121">
    <property type="entry name" value="Ribosomal_bL25_C"/>
</dbReference>
<protein>
    <recommendedName>
        <fullName evidence="5">Large ribosomal subunit protein bL25</fullName>
    </recommendedName>
    <alternativeName>
        <fullName evidence="5">General stress protein CTC</fullName>
    </alternativeName>
</protein>
<dbReference type="GO" id="GO:0022625">
    <property type="term" value="C:cytosolic large ribosomal subunit"/>
    <property type="evidence" value="ECO:0007669"/>
    <property type="project" value="TreeGrafter"/>
</dbReference>
<reference evidence="9 10" key="1">
    <citation type="submission" date="2018-10" db="EMBL/GenBank/DDBJ databases">
        <title>Tessaracoccus antarcticuss sp. nov., isolated from sediment.</title>
        <authorList>
            <person name="Zhou L.Y."/>
            <person name="Du Z.J."/>
        </authorList>
    </citation>
    <scope>NUCLEOTIDE SEQUENCE [LARGE SCALE GENOMIC DNA]</scope>
    <source>
        <strain evidence="9 10">JDX10</strain>
    </source>
</reference>
<feature type="domain" description="Large ribosomal subunit protein bL25 beta" evidence="8">
    <location>
        <begin position="100"/>
        <end position="178"/>
    </location>
</feature>
<dbReference type="NCBIfam" id="TIGR00731">
    <property type="entry name" value="bL25_bact_ctc"/>
    <property type="match status" value="1"/>
</dbReference>
<evidence type="ECO:0000256" key="6">
    <source>
        <dbReference type="SAM" id="MobiDB-lite"/>
    </source>
</evidence>
<dbReference type="PANTHER" id="PTHR33284:SF1">
    <property type="entry name" value="RIBOSOMAL PROTEIN L25_GLN-TRNA SYNTHETASE, ANTI-CODON-BINDING DOMAIN-CONTAINING PROTEIN"/>
    <property type="match status" value="1"/>
</dbReference>
<dbReference type="RefSeq" id="WP_121900731.1">
    <property type="nucleotide sequence ID" value="NZ_REFW01000001.1"/>
</dbReference>
<dbReference type="InterPro" id="IPR020057">
    <property type="entry name" value="Ribosomal_bL25_b-dom"/>
</dbReference>
<dbReference type="InterPro" id="IPR020930">
    <property type="entry name" value="Ribosomal_uL5_bac-type"/>
</dbReference>
<evidence type="ECO:0000259" key="7">
    <source>
        <dbReference type="Pfam" id="PF01386"/>
    </source>
</evidence>
<dbReference type="SUPFAM" id="SSF50715">
    <property type="entry name" value="Ribosomal protein L25-like"/>
    <property type="match status" value="1"/>
</dbReference>
<dbReference type="CDD" id="cd00495">
    <property type="entry name" value="Ribosomal_L25_TL5_CTC"/>
    <property type="match status" value="1"/>
</dbReference>
<dbReference type="Gene3D" id="2.40.240.10">
    <property type="entry name" value="Ribosomal Protein L25, Chain P"/>
    <property type="match status" value="1"/>
</dbReference>
<keyword evidence="4 5" id="KW-0687">Ribonucleoprotein</keyword>